<gene>
    <name evidence="1" type="ORF">DACRYDRAFT_103445</name>
</gene>
<reference evidence="1 2" key="1">
    <citation type="journal article" date="2012" name="Science">
        <title>The Paleozoic origin of enzymatic lignin decomposition reconstructed from 31 fungal genomes.</title>
        <authorList>
            <person name="Floudas D."/>
            <person name="Binder M."/>
            <person name="Riley R."/>
            <person name="Barry K."/>
            <person name="Blanchette R.A."/>
            <person name="Henrissat B."/>
            <person name="Martinez A.T."/>
            <person name="Otillar R."/>
            <person name="Spatafora J.W."/>
            <person name="Yadav J.S."/>
            <person name="Aerts A."/>
            <person name="Benoit I."/>
            <person name="Boyd A."/>
            <person name="Carlson A."/>
            <person name="Copeland A."/>
            <person name="Coutinho P.M."/>
            <person name="de Vries R.P."/>
            <person name="Ferreira P."/>
            <person name="Findley K."/>
            <person name="Foster B."/>
            <person name="Gaskell J."/>
            <person name="Glotzer D."/>
            <person name="Gorecki P."/>
            <person name="Heitman J."/>
            <person name="Hesse C."/>
            <person name="Hori C."/>
            <person name="Igarashi K."/>
            <person name="Jurgens J.A."/>
            <person name="Kallen N."/>
            <person name="Kersten P."/>
            <person name="Kohler A."/>
            <person name="Kuees U."/>
            <person name="Kumar T.K.A."/>
            <person name="Kuo A."/>
            <person name="LaButti K."/>
            <person name="Larrondo L.F."/>
            <person name="Lindquist E."/>
            <person name="Ling A."/>
            <person name="Lombard V."/>
            <person name="Lucas S."/>
            <person name="Lundell T."/>
            <person name="Martin R."/>
            <person name="McLaughlin D.J."/>
            <person name="Morgenstern I."/>
            <person name="Morin E."/>
            <person name="Murat C."/>
            <person name="Nagy L.G."/>
            <person name="Nolan M."/>
            <person name="Ohm R.A."/>
            <person name="Patyshakuliyeva A."/>
            <person name="Rokas A."/>
            <person name="Ruiz-Duenas F.J."/>
            <person name="Sabat G."/>
            <person name="Salamov A."/>
            <person name="Samejima M."/>
            <person name="Schmutz J."/>
            <person name="Slot J.C."/>
            <person name="St John F."/>
            <person name="Stenlid J."/>
            <person name="Sun H."/>
            <person name="Sun S."/>
            <person name="Syed K."/>
            <person name="Tsang A."/>
            <person name="Wiebenga A."/>
            <person name="Young D."/>
            <person name="Pisabarro A."/>
            <person name="Eastwood D.C."/>
            <person name="Martin F."/>
            <person name="Cullen D."/>
            <person name="Grigoriev I.V."/>
            <person name="Hibbett D.S."/>
        </authorList>
    </citation>
    <scope>NUCLEOTIDE SEQUENCE [LARGE SCALE GENOMIC DNA]</scope>
    <source>
        <strain evidence="1 2">DJM-731 SS1</strain>
    </source>
</reference>
<protein>
    <submittedName>
        <fullName evidence="1">Uncharacterized protein</fullName>
    </submittedName>
</protein>
<proteinExistence type="predicted"/>
<keyword evidence="2" id="KW-1185">Reference proteome</keyword>
<evidence type="ECO:0000313" key="2">
    <source>
        <dbReference type="Proteomes" id="UP000030653"/>
    </source>
</evidence>
<dbReference type="AlphaFoldDB" id="M5GH25"/>
<sequence>MSLSWADQGTCCRRAGRDVPQKGKERGERDLACPGIAWRSNSGEGVPERGVMLSRSSTRWLIQEGSWKAACPAKLDRVVPHMCWNRRAQSSPPSHAQYEMRWVRNSYRLWARYHLDECQISRRRSVAYVTQRQRDGIVHLLAYRYPDIRHHDWLSGAAERTGYTPSQDFWRGSQA</sequence>
<dbReference type="EMBL" id="JH795855">
    <property type="protein sequence ID" value="EJU06498.1"/>
    <property type="molecule type" value="Genomic_DNA"/>
</dbReference>
<dbReference type="RefSeq" id="XP_040633392.1">
    <property type="nucleotide sequence ID" value="XM_040767756.1"/>
</dbReference>
<accession>M5GH25</accession>
<dbReference type="HOGENOM" id="CLU_1532495_0_0_1"/>
<organism evidence="1 2">
    <name type="scientific">Dacryopinax primogenitus (strain DJM 731)</name>
    <name type="common">Brown rot fungus</name>
    <dbReference type="NCBI Taxonomy" id="1858805"/>
    <lineage>
        <taxon>Eukaryota</taxon>
        <taxon>Fungi</taxon>
        <taxon>Dikarya</taxon>
        <taxon>Basidiomycota</taxon>
        <taxon>Agaricomycotina</taxon>
        <taxon>Dacrymycetes</taxon>
        <taxon>Dacrymycetales</taxon>
        <taxon>Dacrymycetaceae</taxon>
        <taxon>Dacryopinax</taxon>
    </lineage>
</organism>
<dbReference type="Proteomes" id="UP000030653">
    <property type="component" value="Unassembled WGS sequence"/>
</dbReference>
<name>M5GH25_DACPD</name>
<dbReference type="GeneID" id="63682818"/>
<evidence type="ECO:0000313" key="1">
    <source>
        <dbReference type="EMBL" id="EJU06498.1"/>
    </source>
</evidence>